<keyword evidence="7" id="KW-1185">Reference proteome</keyword>
<accession>A0A974Y5W2</accession>
<dbReference type="InterPro" id="IPR050134">
    <property type="entry name" value="NAD-dep_sirtuin_deacylases"/>
</dbReference>
<comment type="caution">
    <text evidence="4">Lacks conserved residue(s) required for the propagation of feature annotation.</text>
</comment>
<dbReference type="GO" id="GO:0070403">
    <property type="term" value="F:NAD+ binding"/>
    <property type="evidence" value="ECO:0007669"/>
    <property type="project" value="InterPro"/>
</dbReference>
<dbReference type="InterPro" id="IPR026590">
    <property type="entry name" value="Ssirtuin_cat_dom"/>
</dbReference>
<dbReference type="PANTHER" id="PTHR11085:SF4">
    <property type="entry name" value="NAD-DEPENDENT PROTEIN DEACYLASE"/>
    <property type="match status" value="1"/>
</dbReference>
<evidence type="ECO:0000259" key="5">
    <source>
        <dbReference type="PROSITE" id="PS50305"/>
    </source>
</evidence>
<dbReference type="Gene3D" id="3.30.1600.10">
    <property type="entry name" value="SIR2/SIRT2 'Small Domain"/>
    <property type="match status" value="1"/>
</dbReference>
<dbReference type="AlphaFoldDB" id="A0A974Y5W2"/>
<dbReference type="PROSITE" id="PS50305">
    <property type="entry name" value="SIRTUIN"/>
    <property type="match status" value="1"/>
</dbReference>
<dbReference type="InterPro" id="IPR026591">
    <property type="entry name" value="Sirtuin_cat_small_dom_sf"/>
</dbReference>
<reference evidence="6" key="1">
    <citation type="submission" date="2020-11" db="EMBL/GenBank/DDBJ databases">
        <title>Azospira restricta DSM 18626 genome sequence.</title>
        <authorList>
            <person name="Moe W.M."/>
        </authorList>
    </citation>
    <scope>NUCLEOTIDE SEQUENCE</scope>
    <source>
        <strain evidence="6">DSM 18626</strain>
    </source>
</reference>
<dbReference type="PANTHER" id="PTHR11085">
    <property type="entry name" value="NAD-DEPENDENT PROTEIN DEACYLASE SIRTUIN-5, MITOCHONDRIAL-RELATED"/>
    <property type="match status" value="1"/>
</dbReference>
<dbReference type="Proteomes" id="UP000663444">
    <property type="component" value="Chromosome"/>
</dbReference>
<dbReference type="SUPFAM" id="SSF52467">
    <property type="entry name" value="DHS-like NAD/FAD-binding domain"/>
    <property type="match status" value="1"/>
</dbReference>
<keyword evidence="2" id="KW-0808">Transferase</keyword>
<keyword evidence="3" id="KW-0520">NAD</keyword>
<protein>
    <recommendedName>
        <fullName evidence="1">protein acetyllysine N-acetyltransferase</fullName>
        <ecNumber evidence="1">2.3.1.286</ecNumber>
    </recommendedName>
</protein>
<proteinExistence type="predicted"/>
<dbReference type="InterPro" id="IPR003000">
    <property type="entry name" value="Sirtuin"/>
</dbReference>
<dbReference type="Gene3D" id="3.40.50.1220">
    <property type="entry name" value="TPP-binding domain"/>
    <property type="match status" value="1"/>
</dbReference>
<evidence type="ECO:0000256" key="1">
    <source>
        <dbReference type="ARBA" id="ARBA00012928"/>
    </source>
</evidence>
<dbReference type="InterPro" id="IPR029035">
    <property type="entry name" value="DHS-like_NAD/FAD-binding_dom"/>
</dbReference>
<evidence type="ECO:0000313" key="6">
    <source>
        <dbReference type="EMBL" id="QRJ65748.1"/>
    </source>
</evidence>
<dbReference type="Pfam" id="PF02146">
    <property type="entry name" value="SIR2"/>
    <property type="match status" value="1"/>
</dbReference>
<feature type="domain" description="Deacetylase sirtuin-type" evidence="5">
    <location>
        <begin position="1"/>
        <end position="245"/>
    </location>
</feature>
<name>A0A974Y5W2_9RHOO</name>
<evidence type="ECO:0000256" key="4">
    <source>
        <dbReference type="PROSITE-ProRule" id="PRU00236"/>
    </source>
</evidence>
<organism evidence="6 7">
    <name type="scientific">Azospira restricta</name>
    <dbReference type="NCBI Taxonomy" id="404405"/>
    <lineage>
        <taxon>Bacteria</taxon>
        <taxon>Pseudomonadati</taxon>
        <taxon>Pseudomonadota</taxon>
        <taxon>Betaproteobacteria</taxon>
        <taxon>Rhodocyclales</taxon>
        <taxon>Rhodocyclaceae</taxon>
        <taxon>Azospira</taxon>
    </lineage>
</organism>
<sequence length="245" mass="26251">MGVDSGLPDFRGTQGFWRAYPALGRARIAFEEIANPAAFRADPALAWGFYGHRLDLYRRTQPHAGFAILKKWAARMADGGFVFTSNVDGQFQKAGFDPARICEVHGSIHHLQCAVPCSDAIWSADGFLPEVDAAACRLRGAPPRCPHCGGLARPNILMFGDTGWVGARSEGQQVRLDAWRRRVGRLLVVELGAGLAVPTVRWFGESLGVPLLRINPDAPECGLARALGLPLGASAALAAIDALLG</sequence>
<dbReference type="EC" id="2.3.1.286" evidence="1"/>
<dbReference type="EMBL" id="CP064781">
    <property type="protein sequence ID" value="QRJ65748.1"/>
    <property type="molecule type" value="Genomic_DNA"/>
</dbReference>
<evidence type="ECO:0000256" key="3">
    <source>
        <dbReference type="ARBA" id="ARBA00023027"/>
    </source>
</evidence>
<evidence type="ECO:0000256" key="2">
    <source>
        <dbReference type="ARBA" id="ARBA00022679"/>
    </source>
</evidence>
<gene>
    <name evidence="6" type="ORF">IWH25_14065</name>
</gene>
<evidence type="ECO:0000313" key="7">
    <source>
        <dbReference type="Proteomes" id="UP000663444"/>
    </source>
</evidence>
<dbReference type="KEGG" id="ares:IWH25_14065"/>
<dbReference type="GO" id="GO:0017136">
    <property type="term" value="F:histone deacetylase activity, NAD-dependent"/>
    <property type="evidence" value="ECO:0007669"/>
    <property type="project" value="TreeGrafter"/>
</dbReference>